<protein>
    <recommendedName>
        <fullName evidence="5">SANT domain-containing protein</fullName>
    </recommendedName>
</protein>
<dbReference type="EMBL" id="JAMQYH010000004">
    <property type="protein sequence ID" value="KAJ1689697.1"/>
    <property type="molecule type" value="Genomic_DNA"/>
</dbReference>
<evidence type="ECO:0000256" key="4">
    <source>
        <dbReference type="ARBA" id="ARBA00023242"/>
    </source>
</evidence>
<comment type="subcellular location">
    <subcellularLocation>
        <location evidence="1">Nucleus</location>
    </subcellularLocation>
</comment>
<keyword evidence="3" id="KW-0804">Transcription</keyword>
<feature type="domain" description="SANT" evidence="5">
    <location>
        <begin position="11"/>
        <end position="67"/>
    </location>
</feature>
<evidence type="ECO:0000256" key="3">
    <source>
        <dbReference type="ARBA" id="ARBA00023163"/>
    </source>
</evidence>
<proteinExistence type="predicted"/>
<keyword evidence="7" id="KW-1185">Reference proteome</keyword>
<dbReference type="GO" id="GO:0003700">
    <property type="term" value="F:DNA-binding transcription factor activity"/>
    <property type="evidence" value="ECO:0007669"/>
    <property type="project" value="InterPro"/>
</dbReference>
<dbReference type="PANTHER" id="PTHR43952">
    <property type="entry name" value="MYB FAMILY TRANSCRIPTION FACTOR-RELATED"/>
    <property type="match status" value="1"/>
</dbReference>
<dbReference type="InterPro" id="IPR017884">
    <property type="entry name" value="SANT_dom"/>
</dbReference>
<evidence type="ECO:0000313" key="7">
    <source>
        <dbReference type="Proteomes" id="UP001151287"/>
    </source>
</evidence>
<keyword evidence="4" id="KW-0539">Nucleus</keyword>
<gene>
    <name evidence="6" type="ORF">LUZ63_013852</name>
</gene>
<dbReference type="GO" id="GO:0005634">
    <property type="term" value="C:nucleus"/>
    <property type="evidence" value="ECO:0007669"/>
    <property type="project" value="UniProtKB-SubCell"/>
</dbReference>
<comment type="caution">
    <text evidence="6">The sequence shown here is derived from an EMBL/GenBank/DDBJ whole genome shotgun (WGS) entry which is preliminary data.</text>
</comment>
<dbReference type="FunFam" id="1.10.10.60:FF:000154">
    <property type="entry name" value="Transcription factor SRM1"/>
    <property type="match status" value="1"/>
</dbReference>
<dbReference type="PANTHER" id="PTHR43952:SF75">
    <property type="entry name" value="PROTEIN RADIALIS-LIKE 6"/>
    <property type="match status" value="1"/>
</dbReference>
<name>A0A9Q0HKK9_9POAL</name>
<evidence type="ECO:0000259" key="5">
    <source>
        <dbReference type="PROSITE" id="PS51293"/>
    </source>
</evidence>
<organism evidence="6 7">
    <name type="scientific">Rhynchospora breviuscula</name>
    <dbReference type="NCBI Taxonomy" id="2022672"/>
    <lineage>
        <taxon>Eukaryota</taxon>
        <taxon>Viridiplantae</taxon>
        <taxon>Streptophyta</taxon>
        <taxon>Embryophyta</taxon>
        <taxon>Tracheophyta</taxon>
        <taxon>Spermatophyta</taxon>
        <taxon>Magnoliopsida</taxon>
        <taxon>Liliopsida</taxon>
        <taxon>Poales</taxon>
        <taxon>Cyperaceae</taxon>
        <taxon>Cyperoideae</taxon>
        <taxon>Rhynchosporeae</taxon>
        <taxon>Rhynchospora</taxon>
    </lineage>
</organism>
<evidence type="ECO:0000313" key="6">
    <source>
        <dbReference type="EMBL" id="KAJ1689697.1"/>
    </source>
</evidence>
<dbReference type="InterPro" id="IPR009057">
    <property type="entry name" value="Homeodomain-like_sf"/>
</dbReference>
<dbReference type="PROSITE" id="PS51293">
    <property type="entry name" value="SANT"/>
    <property type="match status" value="1"/>
</dbReference>
<dbReference type="OrthoDB" id="118550at2759"/>
<dbReference type="SUPFAM" id="SSF46689">
    <property type="entry name" value="Homeodomain-like"/>
    <property type="match status" value="1"/>
</dbReference>
<dbReference type="Gene3D" id="1.10.10.60">
    <property type="entry name" value="Homeodomain-like"/>
    <property type="match status" value="1"/>
</dbReference>
<dbReference type="InterPro" id="IPR044636">
    <property type="entry name" value="RADIALIS-like"/>
</dbReference>
<dbReference type="AlphaFoldDB" id="A0A9Q0HKK9"/>
<dbReference type="Pfam" id="PF00249">
    <property type="entry name" value="Myb_DNA-binding"/>
    <property type="match status" value="1"/>
</dbReference>
<dbReference type="InterPro" id="IPR001005">
    <property type="entry name" value="SANT/Myb"/>
</dbReference>
<sequence length="100" mass="11441">MASCSISSSKKAMSHWTPRQTKLFEEALAVFDKDTPDRWHNVARAVGGNKSAEEVRLYYQLLVEDINRIESGQVPLPAYRSSGSRSAIAYEEQRLRHFRL</sequence>
<evidence type="ECO:0000256" key="1">
    <source>
        <dbReference type="ARBA" id="ARBA00004123"/>
    </source>
</evidence>
<dbReference type="SMART" id="SM00717">
    <property type="entry name" value="SANT"/>
    <property type="match status" value="1"/>
</dbReference>
<evidence type="ECO:0000256" key="2">
    <source>
        <dbReference type="ARBA" id="ARBA00023015"/>
    </source>
</evidence>
<dbReference type="CDD" id="cd00167">
    <property type="entry name" value="SANT"/>
    <property type="match status" value="1"/>
</dbReference>
<keyword evidence="2" id="KW-0805">Transcription regulation</keyword>
<reference evidence="6" key="1">
    <citation type="journal article" date="2022" name="Cell">
        <title>Repeat-based holocentromeres influence genome architecture and karyotype evolution.</title>
        <authorList>
            <person name="Hofstatter P.G."/>
            <person name="Thangavel G."/>
            <person name="Lux T."/>
            <person name="Neumann P."/>
            <person name="Vondrak T."/>
            <person name="Novak P."/>
            <person name="Zhang M."/>
            <person name="Costa L."/>
            <person name="Castellani M."/>
            <person name="Scott A."/>
            <person name="Toegelov H."/>
            <person name="Fuchs J."/>
            <person name="Mata-Sucre Y."/>
            <person name="Dias Y."/>
            <person name="Vanzela A.L.L."/>
            <person name="Huettel B."/>
            <person name="Almeida C.C.S."/>
            <person name="Simkova H."/>
            <person name="Souza G."/>
            <person name="Pedrosa-Harand A."/>
            <person name="Macas J."/>
            <person name="Mayer K.F.X."/>
            <person name="Houben A."/>
            <person name="Marques A."/>
        </authorList>
    </citation>
    <scope>NUCLEOTIDE SEQUENCE</scope>
    <source>
        <strain evidence="6">RhyBre1mFocal</strain>
    </source>
</reference>
<accession>A0A9Q0HKK9</accession>
<dbReference type="Proteomes" id="UP001151287">
    <property type="component" value="Unassembled WGS sequence"/>
</dbReference>